<gene>
    <name evidence="1" type="ORF">TBRA_LOCUS10207</name>
</gene>
<keyword evidence="2" id="KW-1185">Reference proteome</keyword>
<protein>
    <submittedName>
        <fullName evidence="1">Uncharacterized protein</fullName>
    </submittedName>
</protein>
<accession>A0A6H5IRG8</accession>
<dbReference type="EMBL" id="CADCXV010000906">
    <property type="protein sequence ID" value="CAB0038426.1"/>
    <property type="molecule type" value="Genomic_DNA"/>
</dbReference>
<reference evidence="1 2" key="1">
    <citation type="submission" date="2020-02" db="EMBL/GenBank/DDBJ databases">
        <authorList>
            <person name="Ferguson B K."/>
        </authorList>
    </citation>
    <scope>NUCLEOTIDE SEQUENCE [LARGE SCALE GENOMIC DNA]</scope>
</reference>
<name>A0A6H5IRG8_9HYME</name>
<evidence type="ECO:0000313" key="1">
    <source>
        <dbReference type="EMBL" id="CAB0038426.1"/>
    </source>
</evidence>
<sequence length="441" mass="51076">MRLTPLYAEVCLAITRFLKIDTSKHSQHSAVRTPKRATRGSLSLNYMINFVRSRAARVHRLRRGSTVCVRHIGARCYAEREAGRYIGSHVRDKCTRKYRVLLKREIFSSIYFKYREPCAMPTVHAYPREITRNRSHVQFSPPPISRVHVDRNIYKRQSLAVKIRELVTLLLSEVLVLQQICILDFVLCIRLSTFTSGKPIMLPAFFAVSARLRFSLYSMQTREFHFKKTNRVRFDCNCGGGGSGLRKPCVEDRGRLLYPAPCTARLESDESSSFVLIESYGRGIIFSQRLQAQRQRTHTRARISMYVRVVSHVIPLLYVLYRTHSTLQRGEALVCTYTQIEREQSEKRVSASFGERKTLPREGKFARVSLLPHAEMRNKLCTRGLLVSDSRAKKFARRRCPKVQGRYERAARAAHRHRSRAKGIYHRSRGVGSREHRIICC</sequence>
<evidence type="ECO:0000313" key="2">
    <source>
        <dbReference type="Proteomes" id="UP000479190"/>
    </source>
</evidence>
<feature type="non-terminal residue" evidence="1">
    <location>
        <position position="441"/>
    </location>
</feature>
<organism evidence="1 2">
    <name type="scientific">Trichogramma brassicae</name>
    <dbReference type="NCBI Taxonomy" id="86971"/>
    <lineage>
        <taxon>Eukaryota</taxon>
        <taxon>Metazoa</taxon>
        <taxon>Ecdysozoa</taxon>
        <taxon>Arthropoda</taxon>
        <taxon>Hexapoda</taxon>
        <taxon>Insecta</taxon>
        <taxon>Pterygota</taxon>
        <taxon>Neoptera</taxon>
        <taxon>Endopterygota</taxon>
        <taxon>Hymenoptera</taxon>
        <taxon>Apocrita</taxon>
        <taxon>Proctotrupomorpha</taxon>
        <taxon>Chalcidoidea</taxon>
        <taxon>Trichogrammatidae</taxon>
        <taxon>Trichogramma</taxon>
    </lineage>
</organism>
<proteinExistence type="predicted"/>
<dbReference type="AlphaFoldDB" id="A0A6H5IRG8"/>
<dbReference type="Proteomes" id="UP000479190">
    <property type="component" value="Unassembled WGS sequence"/>
</dbReference>